<dbReference type="InterPro" id="IPR018247">
    <property type="entry name" value="EF_Hand_1_Ca_BS"/>
</dbReference>
<keyword evidence="6" id="KW-0175">Coiled coil</keyword>
<dbReference type="Gene3D" id="1.10.287.70">
    <property type="match status" value="1"/>
</dbReference>
<evidence type="ECO:0000313" key="10">
    <source>
        <dbReference type="EMBL" id="CAI3986405.1"/>
    </source>
</evidence>
<dbReference type="SUPFAM" id="SSF47473">
    <property type="entry name" value="EF-hand"/>
    <property type="match status" value="1"/>
</dbReference>
<feature type="transmembrane region" description="Helical" evidence="8">
    <location>
        <begin position="175"/>
        <end position="197"/>
    </location>
</feature>
<feature type="transmembrane region" description="Helical" evidence="8">
    <location>
        <begin position="280"/>
        <end position="300"/>
    </location>
</feature>
<dbReference type="SUPFAM" id="SSF81324">
    <property type="entry name" value="Voltage-gated potassium channels"/>
    <property type="match status" value="1"/>
</dbReference>
<dbReference type="EMBL" id="CAMXCT030001079">
    <property type="protein sequence ID" value="CAL4773717.1"/>
    <property type="molecule type" value="Genomic_DNA"/>
</dbReference>
<dbReference type="InterPro" id="IPR011992">
    <property type="entry name" value="EF-hand-dom_pair"/>
</dbReference>
<keyword evidence="3" id="KW-0106">Calcium</keyword>
<dbReference type="PANTHER" id="PTHR10037">
    <property type="entry name" value="VOLTAGE-GATED CATION CHANNEL CALCIUM AND SODIUM"/>
    <property type="match status" value="1"/>
</dbReference>
<feature type="transmembrane region" description="Helical" evidence="8">
    <location>
        <begin position="312"/>
        <end position="334"/>
    </location>
</feature>
<evidence type="ECO:0000313" key="12">
    <source>
        <dbReference type="Proteomes" id="UP001152797"/>
    </source>
</evidence>
<feature type="coiled-coil region" evidence="6">
    <location>
        <begin position="663"/>
        <end position="691"/>
    </location>
</feature>
<name>A0A9P1FTM1_9DINO</name>
<proteinExistence type="predicted"/>
<keyword evidence="4 8" id="KW-1133">Transmembrane helix</keyword>
<dbReference type="AlphaFoldDB" id="A0A9P1FTM1"/>
<accession>A0A9P1FTM1</accession>
<dbReference type="GO" id="GO:0005509">
    <property type="term" value="F:calcium ion binding"/>
    <property type="evidence" value="ECO:0007669"/>
    <property type="project" value="InterPro"/>
</dbReference>
<keyword evidence="12" id="KW-1185">Reference proteome</keyword>
<evidence type="ECO:0000256" key="1">
    <source>
        <dbReference type="ARBA" id="ARBA00004141"/>
    </source>
</evidence>
<dbReference type="Gene3D" id="1.10.238.10">
    <property type="entry name" value="EF-hand"/>
    <property type="match status" value="1"/>
</dbReference>
<dbReference type="OrthoDB" id="431647at2759"/>
<evidence type="ECO:0000256" key="8">
    <source>
        <dbReference type="SAM" id="Phobius"/>
    </source>
</evidence>
<dbReference type="EMBL" id="CAMXCT020001079">
    <property type="protein sequence ID" value="CAL1139780.1"/>
    <property type="molecule type" value="Genomic_DNA"/>
</dbReference>
<evidence type="ECO:0000313" key="11">
    <source>
        <dbReference type="EMBL" id="CAL4773717.1"/>
    </source>
</evidence>
<evidence type="ECO:0000256" key="3">
    <source>
        <dbReference type="ARBA" id="ARBA00022837"/>
    </source>
</evidence>
<feature type="region of interest" description="Disordered" evidence="7">
    <location>
        <begin position="1"/>
        <end position="23"/>
    </location>
</feature>
<dbReference type="PROSITE" id="PS00018">
    <property type="entry name" value="EF_HAND_1"/>
    <property type="match status" value="1"/>
</dbReference>
<reference evidence="11 12" key="2">
    <citation type="submission" date="2024-05" db="EMBL/GenBank/DDBJ databases">
        <authorList>
            <person name="Chen Y."/>
            <person name="Shah S."/>
            <person name="Dougan E. K."/>
            <person name="Thang M."/>
            <person name="Chan C."/>
        </authorList>
    </citation>
    <scope>NUCLEOTIDE SEQUENCE [LARGE SCALE GENOMIC DNA]</scope>
</reference>
<evidence type="ECO:0000256" key="7">
    <source>
        <dbReference type="SAM" id="MobiDB-lite"/>
    </source>
</evidence>
<evidence type="ECO:0000259" key="9">
    <source>
        <dbReference type="PROSITE" id="PS50222"/>
    </source>
</evidence>
<dbReference type="GO" id="GO:0005248">
    <property type="term" value="F:voltage-gated sodium channel activity"/>
    <property type="evidence" value="ECO:0007669"/>
    <property type="project" value="TreeGrafter"/>
</dbReference>
<keyword evidence="2 8" id="KW-0812">Transmembrane</keyword>
<gene>
    <name evidence="10" type="ORF">C1SCF055_LOCUS13761</name>
</gene>
<comment type="caution">
    <text evidence="10">The sequence shown here is derived from an EMBL/GenBank/DDBJ whole genome shotgun (WGS) entry which is preliminary data.</text>
</comment>
<feature type="transmembrane region" description="Helical" evidence="8">
    <location>
        <begin position="144"/>
        <end position="163"/>
    </location>
</feature>
<comment type="subcellular location">
    <subcellularLocation>
        <location evidence="1">Membrane</location>
        <topology evidence="1">Multi-pass membrane protein</topology>
    </subcellularLocation>
</comment>
<evidence type="ECO:0000256" key="6">
    <source>
        <dbReference type="SAM" id="Coils"/>
    </source>
</evidence>
<dbReference type="Gene3D" id="1.20.120.350">
    <property type="entry name" value="Voltage-gated potassium channels. Chain C"/>
    <property type="match status" value="1"/>
</dbReference>
<evidence type="ECO:0000256" key="2">
    <source>
        <dbReference type="ARBA" id="ARBA00022692"/>
    </source>
</evidence>
<dbReference type="Proteomes" id="UP001152797">
    <property type="component" value="Unassembled WGS sequence"/>
</dbReference>
<organism evidence="10">
    <name type="scientific">Cladocopium goreaui</name>
    <dbReference type="NCBI Taxonomy" id="2562237"/>
    <lineage>
        <taxon>Eukaryota</taxon>
        <taxon>Sar</taxon>
        <taxon>Alveolata</taxon>
        <taxon>Dinophyceae</taxon>
        <taxon>Suessiales</taxon>
        <taxon>Symbiodiniaceae</taxon>
        <taxon>Cladocopium</taxon>
    </lineage>
</organism>
<dbReference type="EMBL" id="CAMXCT010001079">
    <property type="protein sequence ID" value="CAI3986405.1"/>
    <property type="molecule type" value="Genomic_DNA"/>
</dbReference>
<dbReference type="GO" id="GO:0001518">
    <property type="term" value="C:voltage-gated sodium channel complex"/>
    <property type="evidence" value="ECO:0007669"/>
    <property type="project" value="TreeGrafter"/>
</dbReference>
<keyword evidence="5 8" id="KW-0472">Membrane</keyword>
<dbReference type="InterPro" id="IPR005821">
    <property type="entry name" value="Ion_trans_dom"/>
</dbReference>
<dbReference type="PROSITE" id="PS50222">
    <property type="entry name" value="EF_HAND_2"/>
    <property type="match status" value="1"/>
</dbReference>
<feature type="transmembrane region" description="Helical" evidence="8">
    <location>
        <begin position="238"/>
        <end position="260"/>
    </location>
</feature>
<evidence type="ECO:0000256" key="4">
    <source>
        <dbReference type="ARBA" id="ARBA00022989"/>
    </source>
</evidence>
<dbReference type="InterPro" id="IPR002048">
    <property type="entry name" value="EF_hand_dom"/>
</dbReference>
<dbReference type="PANTHER" id="PTHR10037:SF62">
    <property type="entry name" value="SODIUM CHANNEL PROTEIN 60E"/>
    <property type="match status" value="1"/>
</dbReference>
<dbReference type="InterPro" id="IPR043203">
    <property type="entry name" value="VGCC_Ca_Na"/>
</dbReference>
<reference evidence="10" key="1">
    <citation type="submission" date="2022-10" db="EMBL/GenBank/DDBJ databases">
        <authorList>
            <person name="Chen Y."/>
            <person name="Dougan E. K."/>
            <person name="Chan C."/>
            <person name="Rhodes N."/>
            <person name="Thang M."/>
        </authorList>
    </citation>
    <scope>NUCLEOTIDE SEQUENCE</scope>
</reference>
<dbReference type="SMART" id="SM00054">
    <property type="entry name" value="EFh"/>
    <property type="match status" value="2"/>
</dbReference>
<dbReference type="Pfam" id="PF00520">
    <property type="entry name" value="Ion_trans"/>
    <property type="match status" value="1"/>
</dbReference>
<sequence length="910" mass="102998">MQSGNQRLAVKSRSKSKATGDLEEGGFSSRILNVLDYVITGDFRGLFKACKQGFVKCFQDLLERYENFTRWIAFNRKVQEQRAMDQTLEHPYPRIRAIVNSNCFEIIGNFVIFCNTFVVGWQAEKTPRNTTDQDRLLSTIFENFFTFAFVLDLSMSTLCWGWTYLVKRENWLDVFLVFLGVLTTWILGPFGIEVEFLRKLTALRTMRLIRLARAVRLRPEFKEMWALMKGLTESGETLFWTYVMIFCVLYFFAIIATSLIGKADAFKDDELAQEYFGDVLRSMLSLFQVMTLDSWASGFVRQLMDIQVWTGGFFIFFIAVAVFVMLNLVTAVIVENAFSDSKSEDLELAVRLEREKEEELEDLKQFFLQLDLDGNGALTKQEFFNATKQRKIRQKLRALDIMPKDIDELWDILDEGKGEMNVEEFQSGIRRLRGEAKAKDILRLYKEVRQFETSVDEVEGHLDVSRERLRNVHDQLSQCKVDVAAFTRTLVRAKEAVKMAASTQNLSCARVMVMGPVESSTERAELIDLAGPCGRFVAAAKRRSKVQAAQPEVPKVPKESVKEVPQAVKVSVKEVPQAVKAIFGLVLGSSVLRKLTPDGFESEDGFDWPEAPTMLDLAIGGKASFSTKATEKWSWSTAATDQDFEDLLEEPQQRQSLVIPKSYKDVQLEKAEKLQEERRAEEERLKKVSVLVAVPCMPVPVAAPEVQELKIEEKKKKNDEVVLGRGPVFGNQHRFHQKNSSMGVLSPDARSFTKCSNKGRLSIVCENRVHFSGVVRYAVQFTEGELCSADGVGFILSSDLPCTKNIQKIVSVFANRTGRICVRVHEDVKRCHQRVKCLELGDWLEVISDLEQQKVTFVVWAQDGSAPTSATISFGDVLDKARGRATVPRSACGYLAVVMKHLGVSVNLAS</sequence>
<protein>
    <submittedName>
        <fullName evidence="11">Voltage-dependent T-type calcium channel subunit alpha-1H (Low-voltage-activated calcium channel alpha1 3.2 subunit) (Voltage-gated calcium channel subunit alpha Cav3.2)</fullName>
    </submittedName>
</protein>
<evidence type="ECO:0000256" key="5">
    <source>
        <dbReference type="ARBA" id="ARBA00023136"/>
    </source>
</evidence>
<dbReference type="InterPro" id="IPR027359">
    <property type="entry name" value="Volt_channel_dom_sf"/>
</dbReference>
<feature type="domain" description="EF-hand" evidence="9">
    <location>
        <begin position="358"/>
        <end position="393"/>
    </location>
</feature>